<feature type="region of interest" description="Disordered" evidence="1">
    <location>
        <begin position="1"/>
        <end position="70"/>
    </location>
</feature>
<proteinExistence type="predicted"/>
<protein>
    <submittedName>
        <fullName evidence="2">Uncharacterized protein</fullName>
    </submittedName>
</protein>
<dbReference type="OrthoDB" id="8959539at2759"/>
<evidence type="ECO:0000313" key="2">
    <source>
        <dbReference type="EMBL" id="KAG9334560.1"/>
    </source>
</evidence>
<dbReference type="AlphaFoldDB" id="A0A8T2N579"/>
<dbReference type="Proteomes" id="UP000824540">
    <property type="component" value="Unassembled WGS sequence"/>
</dbReference>
<comment type="caution">
    <text evidence="2">The sequence shown here is derived from an EMBL/GenBank/DDBJ whole genome shotgun (WGS) entry which is preliminary data.</text>
</comment>
<evidence type="ECO:0000313" key="3">
    <source>
        <dbReference type="Proteomes" id="UP000824540"/>
    </source>
</evidence>
<accession>A0A8T2N579</accession>
<evidence type="ECO:0000256" key="1">
    <source>
        <dbReference type="SAM" id="MobiDB-lite"/>
    </source>
</evidence>
<name>A0A8T2N579_9TELE</name>
<keyword evidence="3" id="KW-1185">Reference proteome</keyword>
<organism evidence="2 3">
    <name type="scientific">Albula glossodonta</name>
    <name type="common">roundjaw bonefish</name>
    <dbReference type="NCBI Taxonomy" id="121402"/>
    <lineage>
        <taxon>Eukaryota</taxon>
        <taxon>Metazoa</taxon>
        <taxon>Chordata</taxon>
        <taxon>Craniata</taxon>
        <taxon>Vertebrata</taxon>
        <taxon>Euteleostomi</taxon>
        <taxon>Actinopterygii</taxon>
        <taxon>Neopterygii</taxon>
        <taxon>Teleostei</taxon>
        <taxon>Albuliformes</taxon>
        <taxon>Albulidae</taxon>
        <taxon>Albula</taxon>
    </lineage>
</organism>
<gene>
    <name evidence="2" type="ORF">JZ751_007496</name>
</gene>
<feature type="region of interest" description="Disordered" evidence="1">
    <location>
        <begin position="87"/>
        <end position="114"/>
    </location>
</feature>
<dbReference type="EMBL" id="JAFBMS010000145">
    <property type="protein sequence ID" value="KAG9334560.1"/>
    <property type="molecule type" value="Genomic_DNA"/>
</dbReference>
<reference evidence="2" key="1">
    <citation type="thesis" date="2021" institute="BYU ScholarsArchive" country="Provo, UT, USA">
        <title>Applications of and Algorithms for Genome Assembly and Genomic Analyses with an Emphasis on Marine Teleosts.</title>
        <authorList>
            <person name="Pickett B.D."/>
        </authorList>
    </citation>
    <scope>NUCLEOTIDE SEQUENCE</scope>
    <source>
        <strain evidence="2">HI-2016</strain>
    </source>
</reference>
<sequence>MAEYTERVRCMPRSPTPASASLLPEDSFSPPEASDTPANQQGGPEDQTLPHAADGQSAKPIRTDPSKVPKWLKLPVSSYHKHIAALRSIPYEQTGSGECTGSGKRTGSGKLSLQ</sequence>